<dbReference type="SMART" id="SM00387">
    <property type="entry name" value="HATPase_c"/>
    <property type="match status" value="1"/>
</dbReference>
<organism evidence="9 10">
    <name type="scientific">Ohtaekwangia kribbensis</name>
    <dbReference type="NCBI Taxonomy" id="688913"/>
    <lineage>
        <taxon>Bacteria</taxon>
        <taxon>Pseudomonadati</taxon>
        <taxon>Bacteroidota</taxon>
        <taxon>Cytophagia</taxon>
        <taxon>Cytophagales</taxon>
        <taxon>Fulvivirgaceae</taxon>
        <taxon>Ohtaekwangia</taxon>
    </lineage>
</organism>
<dbReference type="CDD" id="cd00082">
    <property type="entry name" value="HisKA"/>
    <property type="match status" value="1"/>
</dbReference>
<dbReference type="InterPro" id="IPR036890">
    <property type="entry name" value="HATPase_C_sf"/>
</dbReference>
<evidence type="ECO:0000256" key="2">
    <source>
        <dbReference type="ARBA" id="ARBA00012438"/>
    </source>
</evidence>
<evidence type="ECO:0000313" key="9">
    <source>
        <dbReference type="EMBL" id="MFD1001835.1"/>
    </source>
</evidence>
<evidence type="ECO:0000256" key="6">
    <source>
        <dbReference type="ARBA" id="ARBA00023012"/>
    </source>
</evidence>
<evidence type="ECO:0000256" key="7">
    <source>
        <dbReference type="SAM" id="Phobius"/>
    </source>
</evidence>
<dbReference type="Gene3D" id="1.10.287.130">
    <property type="match status" value="1"/>
</dbReference>
<dbReference type="SUPFAM" id="SSF48452">
    <property type="entry name" value="TPR-like"/>
    <property type="match status" value="2"/>
</dbReference>
<proteinExistence type="predicted"/>
<name>A0ABW3K8S1_9BACT</name>
<dbReference type="Proteomes" id="UP001597112">
    <property type="component" value="Unassembled WGS sequence"/>
</dbReference>
<comment type="caution">
    <text evidence="9">The sequence shown here is derived from an EMBL/GenBank/DDBJ whole genome shotgun (WGS) entry which is preliminary data.</text>
</comment>
<keyword evidence="10" id="KW-1185">Reference proteome</keyword>
<dbReference type="Gene3D" id="1.25.40.10">
    <property type="entry name" value="Tetratricopeptide repeat domain"/>
    <property type="match status" value="2"/>
</dbReference>
<accession>A0ABW3K8S1</accession>
<dbReference type="EMBL" id="JBHTKA010000008">
    <property type="protein sequence ID" value="MFD1001835.1"/>
    <property type="molecule type" value="Genomic_DNA"/>
</dbReference>
<dbReference type="PANTHER" id="PTHR43711">
    <property type="entry name" value="TWO-COMPONENT HISTIDINE KINASE"/>
    <property type="match status" value="1"/>
</dbReference>
<keyword evidence="3" id="KW-0597">Phosphoprotein</keyword>
<gene>
    <name evidence="9" type="ORF">ACFQ21_21095</name>
</gene>
<evidence type="ECO:0000313" key="10">
    <source>
        <dbReference type="Proteomes" id="UP001597112"/>
    </source>
</evidence>
<comment type="catalytic activity">
    <reaction evidence="1">
        <text>ATP + protein L-histidine = ADP + protein N-phospho-L-histidine.</text>
        <dbReference type="EC" id="2.7.13.3"/>
    </reaction>
</comment>
<protein>
    <recommendedName>
        <fullName evidence="2">histidine kinase</fullName>
        <ecNumber evidence="2">2.7.13.3</ecNumber>
    </recommendedName>
</protein>
<evidence type="ECO:0000256" key="1">
    <source>
        <dbReference type="ARBA" id="ARBA00000085"/>
    </source>
</evidence>
<evidence type="ECO:0000259" key="8">
    <source>
        <dbReference type="PROSITE" id="PS50109"/>
    </source>
</evidence>
<keyword evidence="7" id="KW-0472">Membrane</keyword>
<dbReference type="InterPro" id="IPR004358">
    <property type="entry name" value="Sig_transdc_His_kin-like_C"/>
</dbReference>
<dbReference type="SMART" id="SM00028">
    <property type="entry name" value="TPR"/>
    <property type="match status" value="6"/>
</dbReference>
<dbReference type="InterPro" id="IPR003661">
    <property type="entry name" value="HisK_dim/P_dom"/>
</dbReference>
<dbReference type="Pfam" id="PF02518">
    <property type="entry name" value="HATPase_c"/>
    <property type="match status" value="1"/>
</dbReference>
<keyword evidence="7" id="KW-1133">Transmembrane helix</keyword>
<keyword evidence="6" id="KW-0902">Two-component regulatory system</keyword>
<dbReference type="InterPro" id="IPR005467">
    <property type="entry name" value="His_kinase_dom"/>
</dbReference>
<dbReference type="RefSeq" id="WP_377582275.1">
    <property type="nucleotide sequence ID" value="NZ_JBHTKA010000008.1"/>
</dbReference>
<evidence type="ECO:0000256" key="3">
    <source>
        <dbReference type="ARBA" id="ARBA00022553"/>
    </source>
</evidence>
<dbReference type="SUPFAM" id="SSF55874">
    <property type="entry name" value="ATPase domain of HSP90 chaperone/DNA topoisomerase II/histidine kinase"/>
    <property type="match status" value="1"/>
</dbReference>
<reference evidence="10" key="1">
    <citation type="journal article" date="2019" name="Int. J. Syst. Evol. Microbiol.">
        <title>The Global Catalogue of Microorganisms (GCM) 10K type strain sequencing project: providing services to taxonomists for standard genome sequencing and annotation.</title>
        <authorList>
            <consortium name="The Broad Institute Genomics Platform"/>
            <consortium name="The Broad Institute Genome Sequencing Center for Infectious Disease"/>
            <person name="Wu L."/>
            <person name="Ma J."/>
        </authorList>
    </citation>
    <scope>NUCLEOTIDE SEQUENCE [LARGE SCALE GENOMIC DNA]</scope>
    <source>
        <strain evidence="10">CCUG 58938</strain>
    </source>
</reference>
<feature type="transmembrane region" description="Helical" evidence="7">
    <location>
        <begin position="346"/>
        <end position="365"/>
    </location>
</feature>
<dbReference type="EC" id="2.7.13.3" evidence="2"/>
<evidence type="ECO:0000256" key="4">
    <source>
        <dbReference type="ARBA" id="ARBA00022679"/>
    </source>
</evidence>
<sequence>MRSSLVILLMLPLAGSLPVLALEKKDSIRLAGVIDLATDIYLSDPDSAIALTNAVVAESIQRNDSYFLASAYYILSKASWTKANYRLSTEYGFKALKLTENSPYIHLQGLCLLSLARTSIELRDFEQADAFLKRSRQLATTNRDMQLLADTYRERSMLLSEKGEYDSALHFVDNGLELYQDLHDTLSISILYSRKVKIYYTLHDYNKSMAYNRIALHLDSVVGNKRALGISFYYAALNASKLNHPDSAIRFLKKSIDFSNSVYNLSSLIRAHTLLADIYTDTNQPALAAEQLRLVSQYKDSLYNAEKSGQIQEMKSLYELESKDRTIEELGNKNTLQQKLISNQRWLTILLAIGIILLTAFILMLSRLRGIQTRTNVILEEKNKAIELQREEMQAQAEYLHYLNQLKSKLFSVISHDLRGPIGNLQSLLELVTQKALNHEEFMMISDRVKDNLKATQRTLDNLLNWSLSQMEGIRTERKALYISACIDEACNLLADVAAQKNVSIDNASLASIQVMADPNQVQLILRNLIHNAVKFSTVGSRVEISTLLVESCCRVTVKDSGIGMTPEEVNMILAQEHFTKRGTQEEKGTGLGLLLCKEFIKHNGGELSITSNQSQGTEISFTLMLV</sequence>
<feature type="domain" description="Histidine kinase" evidence="8">
    <location>
        <begin position="413"/>
        <end position="627"/>
    </location>
</feature>
<dbReference type="InterPro" id="IPR003594">
    <property type="entry name" value="HATPase_dom"/>
</dbReference>
<keyword evidence="9" id="KW-0547">Nucleotide-binding</keyword>
<dbReference type="InterPro" id="IPR036097">
    <property type="entry name" value="HisK_dim/P_sf"/>
</dbReference>
<dbReference type="InterPro" id="IPR050736">
    <property type="entry name" value="Sensor_HK_Regulatory"/>
</dbReference>
<dbReference type="InterPro" id="IPR011990">
    <property type="entry name" value="TPR-like_helical_dom_sf"/>
</dbReference>
<dbReference type="PRINTS" id="PR00344">
    <property type="entry name" value="BCTRLSENSOR"/>
</dbReference>
<dbReference type="GO" id="GO:0005524">
    <property type="term" value="F:ATP binding"/>
    <property type="evidence" value="ECO:0007669"/>
    <property type="project" value="UniProtKB-KW"/>
</dbReference>
<dbReference type="SMART" id="SM00388">
    <property type="entry name" value="HisKA"/>
    <property type="match status" value="1"/>
</dbReference>
<dbReference type="PANTHER" id="PTHR43711:SF1">
    <property type="entry name" value="HISTIDINE KINASE 1"/>
    <property type="match status" value="1"/>
</dbReference>
<dbReference type="InterPro" id="IPR019734">
    <property type="entry name" value="TPR_rpt"/>
</dbReference>
<dbReference type="SUPFAM" id="SSF47384">
    <property type="entry name" value="Homodimeric domain of signal transducing histidine kinase"/>
    <property type="match status" value="1"/>
</dbReference>
<keyword evidence="5" id="KW-0418">Kinase</keyword>
<dbReference type="PROSITE" id="PS50109">
    <property type="entry name" value="HIS_KIN"/>
    <property type="match status" value="1"/>
</dbReference>
<keyword evidence="7" id="KW-0812">Transmembrane</keyword>
<dbReference type="Gene3D" id="3.30.565.10">
    <property type="entry name" value="Histidine kinase-like ATPase, C-terminal domain"/>
    <property type="match status" value="1"/>
</dbReference>
<keyword evidence="4" id="KW-0808">Transferase</keyword>
<evidence type="ECO:0000256" key="5">
    <source>
        <dbReference type="ARBA" id="ARBA00022777"/>
    </source>
</evidence>
<keyword evidence="9" id="KW-0067">ATP-binding</keyword>